<proteinExistence type="predicted"/>
<evidence type="ECO:0000313" key="3">
    <source>
        <dbReference type="EMBL" id="KAK9230202.1"/>
    </source>
</evidence>
<protein>
    <recommendedName>
        <fullName evidence="2">NB-ARC domain-containing protein</fullName>
    </recommendedName>
</protein>
<accession>A0AAP0QWQ5</accession>
<dbReference type="Pfam" id="PF00931">
    <property type="entry name" value="NB-ARC"/>
    <property type="match status" value="1"/>
</dbReference>
<dbReference type="PANTHER" id="PTHR36766:SF45">
    <property type="entry name" value="NB-ARC DOMAIN-CONTAINING PROTEIN"/>
    <property type="match status" value="1"/>
</dbReference>
<dbReference type="PANTHER" id="PTHR36766">
    <property type="entry name" value="PLANT BROAD-SPECTRUM MILDEW RESISTANCE PROTEIN RPW8"/>
    <property type="match status" value="1"/>
</dbReference>
<reference evidence="3 4" key="1">
    <citation type="submission" date="2024-05" db="EMBL/GenBank/DDBJ databases">
        <title>Haplotype-resolved chromosome-level genome assembly of Huyou (Citrus changshanensis).</title>
        <authorList>
            <person name="Miao C."/>
            <person name="Chen W."/>
            <person name="Wu Y."/>
            <person name="Wang L."/>
            <person name="Zhao S."/>
            <person name="Grierson D."/>
            <person name="Xu C."/>
            <person name="Chen K."/>
        </authorList>
    </citation>
    <scope>NUCLEOTIDE SEQUENCE [LARGE SCALE GENOMIC DNA]</scope>
    <source>
        <strain evidence="3">01-14</strain>
        <tissue evidence="3">Leaf</tissue>
    </source>
</reference>
<keyword evidence="4" id="KW-1185">Reference proteome</keyword>
<keyword evidence="1" id="KW-0611">Plant defense</keyword>
<dbReference type="SUPFAM" id="SSF52540">
    <property type="entry name" value="P-loop containing nucleoside triphosphate hydrolases"/>
    <property type="match status" value="1"/>
</dbReference>
<dbReference type="InterPro" id="IPR027417">
    <property type="entry name" value="P-loop_NTPase"/>
</dbReference>
<dbReference type="Proteomes" id="UP001428341">
    <property type="component" value="Unassembled WGS sequence"/>
</dbReference>
<dbReference type="GO" id="GO:0043531">
    <property type="term" value="F:ADP binding"/>
    <property type="evidence" value="ECO:0007669"/>
    <property type="project" value="InterPro"/>
</dbReference>
<sequence>MGGIGKTTLAQFAYNDKEVIENFDKRIWVCVSDPFDEFRIAKAIIEGLEDYDLDKDELVRLWMAQGYIEKKGNIEMEMTVVANGAVCSAQAYTDIFEAPLVFRVVCFNCSHMNHNSIRGQVQQQLLALPKLQLLVLALPELQLLQLDDRNLSGHLAPEFSKMPRLKIFMAMRSSPCRGVFIITDARQYWQICCGHIIQEVYKRLEVWKPDLVTVTCLEKFHHDARPIFLNPASQ</sequence>
<comment type="caution">
    <text evidence="3">The sequence shown here is derived from an EMBL/GenBank/DDBJ whole genome shotgun (WGS) entry which is preliminary data.</text>
</comment>
<dbReference type="Gene3D" id="3.40.50.300">
    <property type="entry name" value="P-loop containing nucleotide triphosphate hydrolases"/>
    <property type="match status" value="1"/>
</dbReference>
<evidence type="ECO:0000256" key="1">
    <source>
        <dbReference type="ARBA" id="ARBA00022821"/>
    </source>
</evidence>
<dbReference type="AlphaFoldDB" id="A0AAP0QWQ5"/>
<organism evidence="3 4">
    <name type="scientific">Citrus x changshan-huyou</name>
    <dbReference type="NCBI Taxonomy" id="2935761"/>
    <lineage>
        <taxon>Eukaryota</taxon>
        <taxon>Viridiplantae</taxon>
        <taxon>Streptophyta</taxon>
        <taxon>Embryophyta</taxon>
        <taxon>Tracheophyta</taxon>
        <taxon>Spermatophyta</taxon>
        <taxon>Magnoliopsida</taxon>
        <taxon>eudicotyledons</taxon>
        <taxon>Gunneridae</taxon>
        <taxon>Pentapetalae</taxon>
        <taxon>rosids</taxon>
        <taxon>malvids</taxon>
        <taxon>Sapindales</taxon>
        <taxon>Rutaceae</taxon>
        <taxon>Aurantioideae</taxon>
        <taxon>Citrus</taxon>
    </lineage>
</organism>
<dbReference type="GO" id="GO:0006952">
    <property type="term" value="P:defense response"/>
    <property type="evidence" value="ECO:0007669"/>
    <property type="project" value="UniProtKB-KW"/>
</dbReference>
<evidence type="ECO:0000259" key="2">
    <source>
        <dbReference type="Pfam" id="PF00931"/>
    </source>
</evidence>
<gene>
    <name evidence="3" type="ORF">WN944_023169</name>
</gene>
<feature type="domain" description="NB-ARC" evidence="2">
    <location>
        <begin position="1"/>
        <end position="56"/>
    </location>
</feature>
<evidence type="ECO:0000313" key="4">
    <source>
        <dbReference type="Proteomes" id="UP001428341"/>
    </source>
</evidence>
<dbReference type="InterPro" id="IPR002182">
    <property type="entry name" value="NB-ARC"/>
</dbReference>
<name>A0AAP0QWQ5_9ROSI</name>
<dbReference type="EMBL" id="JBCGBO010000001">
    <property type="protein sequence ID" value="KAK9230202.1"/>
    <property type="molecule type" value="Genomic_DNA"/>
</dbReference>